<evidence type="ECO:0000313" key="1">
    <source>
        <dbReference type="EMBL" id="GAO49596.1"/>
    </source>
</evidence>
<reference evidence="1 2" key="2">
    <citation type="journal article" date="2014" name="J. Gen. Appl. Microbiol.">
        <title>The early diverging ascomycetous budding yeast Saitoella complicata has three histone deacetylases belonging to the Clr6, Hos2, and Rpd3 lineages.</title>
        <authorList>
            <person name="Nishida H."/>
            <person name="Matsumoto T."/>
            <person name="Kondo S."/>
            <person name="Hamamoto M."/>
            <person name="Yoshikawa H."/>
        </authorList>
    </citation>
    <scope>NUCLEOTIDE SEQUENCE [LARGE SCALE GENOMIC DNA]</scope>
    <source>
        <strain evidence="1 2">NRRL Y-17804</strain>
    </source>
</reference>
<dbReference type="AlphaFoldDB" id="A0A0E9NIT9"/>
<keyword evidence="2" id="KW-1185">Reference proteome</keyword>
<name>A0A0E9NIT9_SAICN</name>
<reference evidence="1 2" key="1">
    <citation type="journal article" date="2011" name="J. Gen. Appl. Microbiol.">
        <title>Draft genome sequencing of the enigmatic yeast Saitoella complicata.</title>
        <authorList>
            <person name="Nishida H."/>
            <person name="Hamamoto M."/>
            <person name="Sugiyama J."/>
        </authorList>
    </citation>
    <scope>NUCLEOTIDE SEQUENCE [LARGE SCALE GENOMIC DNA]</scope>
    <source>
        <strain evidence="1 2">NRRL Y-17804</strain>
    </source>
</reference>
<protein>
    <submittedName>
        <fullName evidence="1">Uncharacterized protein</fullName>
    </submittedName>
</protein>
<accession>A0A0E9NIT9</accession>
<reference evidence="1 2" key="3">
    <citation type="journal article" date="2015" name="Genome Announc.">
        <title>Draft Genome Sequence of the Archiascomycetous Yeast Saitoella complicata.</title>
        <authorList>
            <person name="Yamauchi K."/>
            <person name="Kondo S."/>
            <person name="Hamamoto M."/>
            <person name="Takahashi Y."/>
            <person name="Ogura Y."/>
            <person name="Hayashi T."/>
            <person name="Nishida H."/>
        </authorList>
    </citation>
    <scope>NUCLEOTIDE SEQUENCE [LARGE SCALE GENOMIC DNA]</scope>
    <source>
        <strain evidence="1 2">NRRL Y-17804</strain>
    </source>
</reference>
<dbReference type="Proteomes" id="UP000033140">
    <property type="component" value="Unassembled WGS sequence"/>
</dbReference>
<dbReference type="RefSeq" id="XP_019022150.1">
    <property type="nucleotide sequence ID" value="XM_019171891.1"/>
</dbReference>
<sequence length="294" mass="32047">MPPRLLSALPLRSAVFQVYKRGACGYATSGSPVDSSSSPFAKIKGVEVSGNAQPRRWPRVLAAIALGITLGSGWKVYGKGEEVFLPLWVETPEELPYELKEVLKKKKDELEECAMSTLIASIADQMKPYLGSPVVAISSELTFAKPERTVTRTVRGIGFTSASGPSKTTRTLDLEALKSHPVYPYVRYIFPMPELPKPESKSCPKTHVIAKGEIIVEGGRDGGQKTRGMVDVVEHLRAVGAEGEEASVFEATLIFADKVGRARELFLVKEGKAVPAEEQEGETTDVILTPRYQK</sequence>
<dbReference type="EMBL" id="BACD03000024">
    <property type="protein sequence ID" value="GAO49596.1"/>
    <property type="molecule type" value="Genomic_DNA"/>
</dbReference>
<evidence type="ECO:0000313" key="2">
    <source>
        <dbReference type="Proteomes" id="UP000033140"/>
    </source>
</evidence>
<organism evidence="1 2">
    <name type="scientific">Saitoella complicata (strain BCRC 22490 / CBS 7301 / JCM 7358 / NBRC 10748 / NRRL Y-17804)</name>
    <dbReference type="NCBI Taxonomy" id="698492"/>
    <lineage>
        <taxon>Eukaryota</taxon>
        <taxon>Fungi</taxon>
        <taxon>Dikarya</taxon>
        <taxon>Ascomycota</taxon>
        <taxon>Taphrinomycotina</taxon>
        <taxon>Taphrinomycotina incertae sedis</taxon>
        <taxon>Saitoella</taxon>
    </lineage>
</organism>
<gene>
    <name evidence="1" type="ORF">G7K_3745-t1</name>
</gene>
<proteinExistence type="predicted"/>
<comment type="caution">
    <text evidence="1">The sequence shown here is derived from an EMBL/GenBank/DDBJ whole genome shotgun (WGS) entry which is preliminary data.</text>
</comment>